<evidence type="ECO:0000313" key="15">
    <source>
        <dbReference type="EMBL" id="MFC2950198.1"/>
    </source>
</evidence>
<dbReference type="NCBIfam" id="TIGR01143">
    <property type="entry name" value="murF"/>
    <property type="match status" value="1"/>
</dbReference>
<comment type="similarity">
    <text evidence="10">Belongs to the MurCDEF family. MurF subfamily.</text>
</comment>
<keyword evidence="9 10" id="KW-0961">Cell wall biogenesis/degradation</keyword>
<feature type="domain" description="Mur ligase N-terminal catalytic" evidence="12">
    <location>
        <begin position="25"/>
        <end position="102"/>
    </location>
</feature>
<sequence length="453" mass="50123">MIFTTEWISRILKDFDGEINGHMGINGIMTDSRKETENALFVPIKGEKFDAHDFLLQAVDNGATATLWNRMTNLPDGLPAGFPVFYVDDTTTALQQIAHAYRNEVQPLVIGITGSNGKTTTKDLVASVMKSTYRTHYTDGNYNNHIGLPLTILSMPKDTEVLVLEMGMSDYGEIELLSDLAQPDYAIITNIGESHIEYLGSREGIAKAKLEITAGLKTGGLLFIDGDEELLSHVRKRQNTITCGFSEHNDEVIRGVEIGAHHTAFELDSNEYEVPLLGKHHALNAAFAVTLGRELNISVEAIRQALTSLKQTGMRFEMLEGKKGASIINDAYNASPTSMKAAIELVKQLEGFNERVLVLGDVLELGDHSAVYHRSIAEVVEAPITAVLTLGKEAEHISAAVKERQPEILCRHYTDRENLAEDLHSYLREDAVLLFKASRGLQFEKFIEKLIKA</sequence>
<proteinExistence type="inferred from homology"/>
<reference evidence="16" key="1">
    <citation type="journal article" date="2019" name="Int. J. Syst. Evol. Microbiol.">
        <title>The Global Catalogue of Microorganisms (GCM) 10K type strain sequencing project: providing services to taxonomists for standard genome sequencing and annotation.</title>
        <authorList>
            <consortium name="The Broad Institute Genomics Platform"/>
            <consortium name="The Broad Institute Genome Sequencing Center for Infectious Disease"/>
            <person name="Wu L."/>
            <person name="Ma J."/>
        </authorList>
    </citation>
    <scope>NUCLEOTIDE SEQUENCE [LARGE SCALE GENOMIC DNA]</scope>
    <source>
        <strain evidence="16">KCTC 13193</strain>
    </source>
</reference>
<comment type="function">
    <text evidence="10 11">Involved in cell wall formation. Catalyzes the final step in the synthesis of UDP-N-acetylmuramoyl-pentapeptide, the precursor of murein.</text>
</comment>
<dbReference type="InterPro" id="IPR036615">
    <property type="entry name" value="Mur_ligase_C_dom_sf"/>
</dbReference>
<evidence type="ECO:0000259" key="13">
    <source>
        <dbReference type="Pfam" id="PF02875"/>
    </source>
</evidence>
<dbReference type="GO" id="GO:0047480">
    <property type="term" value="F:UDP-N-acetylmuramoyl-tripeptide-D-alanyl-D-alanine ligase activity"/>
    <property type="evidence" value="ECO:0007669"/>
    <property type="project" value="UniProtKB-EC"/>
</dbReference>
<dbReference type="EC" id="6.3.2.10" evidence="10 11"/>
<gene>
    <name evidence="10 15" type="primary">murF</name>
    <name evidence="15" type="ORF">ACFODW_17885</name>
</gene>
<evidence type="ECO:0000256" key="2">
    <source>
        <dbReference type="ARBA" id="ARBA00022598"/>
    </source>
</evidence>
<dbReference type="Pfam" id="PF01225">
    <property type="entry name" value="Mur_ligase"/>
    <property type="match status" value="1"/>
</dbReference>
<dbReference type="Gene3D" id="3.40.1390.10">
    <property type="entry name" value="MurE/MurF, N-terminal domain"/>
    <property type="match status" value="1"/>
</dbReference>
<organism evidence="15 16">
    <name type="scientific">Virgibacillus sediminis</name>
    <dbReference type="NCBI Taxonomy" id="202260"/>
    <lineage>
        <taxon>Bacteria</taxon>
        <taxon>Bacillati</taxon>
        <taxon>Bacillota</taxon>
        <taxon>Bacilli</taxon>
        <taxon>Bacillales</taxon>
        <taxon>Bacillaceae</taxon>
        <taxon>Virgibacillus</taxon>
    </lineage>
</organism>
<dbReference type="Pfam" id="PF08245">
    <property type="entry name" value="Mur_ligase_M"/>
    <property type="match status" value="1"/>
</dbReference>
<name>A0ABV7ABE3_9BACI</name>
<evidence type="ECO:0000256" key="6">
    <source>
        <dbReference type="ARBA" id="ARBA00022960"/>
    </source>
</evidence>
<dbReference type="SUPFAM" id="SSF63418">
    <property type="entry name" value="MurE/MurF N-terminal domain"/>
    <property type="match status" value="1"/>
</dbReference>
<dbReference type="InterPro" id="IPR005863">
    <property type="entry name" value="UDP-N-AcMur_synth"/>
</dbReference>
<dbReference type="InterPro" id="IPR051046">
    <property type="entry name" value="MurCDEF_CellWall_CoF430Synth"/>
</dbReference>
<dbReference type="Pfam" id="PF02875">
    <property type="entry name" value="Mur_ligase_C"/>
    <property type="match status" value="1"/>
</dbReference>
<evidence type="ECO:0000256" key="11">
    <source>
        <dbReference type="RuleBase" id="RU004136"/>
    </source>
</evidence>
<dbReference type="InterPro" id="IPR035911">
    <property type="entry name" value="MurE/MurF_N"/>
</dbReference>
<dbReference type="InterPro" id="IPR013221">
    <property type="entry name" value="Mur_ligase_cen"/>
</dbReference>
<evidence type="ECO:0000256" key="5">
    <source>
        <dbReference type="ARBA" id="ARBA00022840"/>
    </source>
</evidence>
<dbReference type="EMBL" id="JBHRRZ010000040">
    <property type="protein sequence ID" value="MFC2950198.1"/>
    <property type="molecule type" value="Genomic_DNA"/>
</dbReference>
<feature type="domain" description="Mur ligase C-terminal" evidence="13">
    <location>
        <begin position="314"/>
        <end position="439"/>
    </location>
</feature>
<dbReference type="HAMAP" id="MF_02019">
    <property type="entry name" value="MurF"/>
    <property type="match status" value="1"/>
</dbReference>
<dbReference type="Gene3D" id="3.90.190.20">
    <property type="entry name" value="Mur ligase, C-terminal domain"/>
    <property type="match status" value="1"/>
</dbReference>
<accession>A0ABV7ABE3</accession>
<evidence type="ECO:0000256" key="7">
    <source>
        <dbReference type="ARBA" id="ARBA00022984"/>
    </source>
</evidence>
<evidence type="ECO:0000313" key="16">
    <source>
        <dbReference type="Proteomes" id="UP001595387"/>
    </source>
</evidence>
<keyword evidence="16" id="KW-1185">Reference proteome</keyword>
<evidence type="ECO:0000256" key="10">
    <source>
        <dbReference type="HAMAP-Rule" id="MF_02019"/>
    </source>
</evidence>
<evidence type="ECO:0000256" key="8">
    <source>
        <dbReference type="ARBA" id="ARBA00023306"/>
    </source>
</evidence>
<dbReference type="SUPFAM" id="SSF53623">
    <property type="entry name" value="MurD-like peptide ligases, catalytic domain"/>
    <property type="match status" value="1"/>
</dbReference>
<comment type="subcellular location">
    <subcellularLocation>
        <location evidence="10 11">Cytoplasm</location>
    </subcellularLocation>
</comment>
<evidence type="ECO:0000256" key="9">
    <source>
        <dbReference type="ARBA" id="ARBA00023316"/>
    </source>
</evidence>
<evidence type="ECO:0000256" key="4">
    <source>
        <dbReference type="ARBA" id="ARBA00022741"/>
    </source>
</evidence>
<evidence type="ECO:0000256" key="1">
    <source>
        <dbReference type="ARBA" id="ARBA00022490"/>
    </source>
</evidence>
<dbReference type="RefSeq" id="WP_390308277.1">
    <property type="nucleotide sequence ID" value="NZ_JBHRRZ010000040.1"/>
</dbReference>
<keyword evidence="6 10" id="KW-0133">Cell shape</keyword>
<dbReference type="PANTHER" id="PTHR43024:SF1">
    <property type="entry name" value="UDP-N-ACETYLMURAMOYL-TRIPEPTIDE--D-ALANYL-D-ALANINE LIGASE"/>
    <property type="match status" value="1"/>
</dbReference>
<protein>
    <recommendedName>
        <fullName evidence="10 11">UDP-N-acetylmuramoyl-tripeptide--D-alanyl-D-alanine ligase</fullName>
        <ecNumber evidence="10 11">6.3.2.10</ecNumber>
    </recommendedName>
    <alternativeName>
        <fullName evidence="10">D-alanyl-D-alanine-adding enzyme</fullName>
    </alternativeName>
</protein>
<keyword evidence="5 10" id="KW-0067">ATP-binding</keyword>
<keyword evidence="1 10" id="KW-0963">Cytoplasm</keyword>
<keyword evidence="7 10" id="KW-0573">Peptidoglycan synthesis</keyword>
<keyword evidence="4 10" id="KW-0547">Nucleotide-binding</keyword>
<dbReference type="Proteomes" id="UP001595387">
    <property type="component" value="Unassembled WGS sequence"/>
</dbReference>
<evidence type="ECO:0000259" key="12">
    <source>
        <dbReference type="Pfam" id="PF01225"/>
    </source>
</evidence>
<dbReference type="InterPro" id="IPR036565">
    <property type="entry name" value="Mur-like_cat_sf"/>
</dbReference>
<dbReference type="Gene3D" id="3.40.1190.10">
    <property type="entry name" value="Mur-like, catalytic domain"/>
    <property type="match status" value="1"/>
</dbReference>
<keyword evidence="8 10" id="KW-0131">Cell cycle</keyword>
<comment type="pathway">
    <text evidence="10 11">Cell wall biogenesis; peptidoglycan biosynthesis.</text>
</comment>
<feature type="binding site" evidence="10">
    <location>
        <begin position="114"/>
        <end position="120"/>
    </location>
    <ligand>
        <name>ATP</name>
        <dbReference type="ChEBI" id="CHEBI:30616"/>
    </ligand>
</feature>
<comment type="catalytic activity">
    <reaction evidence="10 11">
        <text>D-alanyl-D-alanine + UDP-N-acetyl-alpha-D-muramoyl-L-alanyl-gamma-D-glutamyl-meso-2,6-diaminopimelate + ATP = UDP-N-acetyl-alpha-D-muramoyl-L-alanyl-gamma-D-glutamyl-meso-2,6-diaminopimeloyl-D-alanyl-D-alanine + ADP + phosphate + H(+)</text>
        <dbReference type="Rhea" id="RHEA:28374"/>
        <dbReference type="ChEBI" id="CHEBI:15378"/>
        <dbReference type="ChEBI" id="CHEBI:30616"/>
        <dbReference type="ChEBI" id="CHEBI:43474"/>
        <dbReference type="ChEBI" id="CHEBI:57822"/>
        <dbReference type="ChEBI" id="CHEBI:61386"/>
        <dbReference type="ChEBI" id="CHEBI:83905"/>
        <dbReference type="ChEBI" id="CHEBI:456216"/>
        <dbReference type="EC" id="6.3.2.10"/>
    </reaction>
</comment>
<evidence type="ECO:0000259" key="14">
    <source>
        <dbReference type="Pfam" id="PF08245"/>
    </source>
</evidence>
<dbReference type="PANTHER" id="PTHR43024">
    <property type="entry name" value="UDP-N-ACETYLMURAMOYL-TRIPEPTIDE--D-ALANYL-D-ALANINE LIGASE"/>
    <property type="match status" value="1"/>
</dbReference>
<keyword evidence="2 10" id="KW-0436">Ligase</keyword>
<comment type="caution">
    <text evidence="15">The sequence shown here is derived from an EMBL/GenBank/DDBJ whole genome shotgun (WGS) entry which is preliminary data.</text>
</comment>
<dbReference type="InterPro" id="IPR000713">
    <property type="entry name" value="Mur_ligase_N"/>
</dbReference>
<dbReference type="SUPFAM" id="SSF53244">
    <property type="entry name" value="MurD-like peptide ligases, peptide-binding domain"/>
    <property type="match status" value="1"/>
</dbReference>
<feature type="domain" description="Mur ligase central" evidence="14">
    <location>
        <begin position="112"/>
        <end position="291"/>
    </location>
</feature>
<dbReference type="InterPro" id="IPR004101">
    <property type="entry name" value="Mur_ligase_C"/>
</dbReference>
<keyword evidence="3 10" id="KW-0132">Cell division</keyword>
<evidence type="ECO:0000256" key="3">
    <source>
        <dbReference type="ARBA" id="ARBA00022618"/>
    </source>
</evidence>